<accession>A0A9Q9STC2</accession>
<proteinExistence type="predicted"/>
<dbReference type="EMBL" id="CP017708">
    <property type="protein sequence ID" value="WAN69279.1"/>
    <property type="molecule type" value="Genomic_DNA"/>
</dbReference>
<dbReference type="AlphaFoldDB" id="A0A9Q9STC2"/>
<feature type="region of interest" description="Disordered" evidence="1">
    <location>
        <begin position="55"/>
        <end position="106"/>
    </location>
</feature>
<reference evidence="2" key="2">
    <citation type="submission" date="2022-10" db="EMBL/GenBank/DDBJ databases">
        <authorList>
            <person name="Ngo T.-E."/>
        </authorList>
    </citation>
    <scope>NUCLEOTIDE SEQUENCE</scope>
    <source>
        <strain evidence="2">JHB</strain>
    </source>
</reference>
<gene>
    <name evidence="2" type="ORF">BJP36_43755</name>
</gene>
<protein>
    <submittedName>
        <fullName evidence="2">Uncharacterized protein</fullName>
    </submittedName>
</protein>
<evidence type="ECO:0000313" key="2">
    <source>
        <dbReference type="EMBL" id="WAN69279.1"/>
    </source>
</evidence>
<sequence>MRTLLEVRSPVSGQLCGTGFGLGLSATRARLATLCERRWDLTQIKQMVTCCLDPKREWGKPRQSASGGNPPMKALPPQDRAASPRPLIRASPQVAPSVAHKLNANS</sequence>
<organism evidence="2">
    <name type="scientific">Moorena producens (strain JHB)</name>
    <dbReference type="NCBI Taxonomy" id="1454205"/>
    <lineage>
        <taxon>Bacteria</taxon>
        <taxon>Bacillati</taxon>
        <taxon>Cyanobacteriota</taxon>
        <taxon>Cyanophyceae</taxon>
        <taxon>Coleofasciculales</taxon>
        <taxon>Coleofasciculaceae</taxon>
        <taxon>Moorena</taxon>
    </lineage>
</organism>
<name>A0A9Q9STC2_MOOP1</name>
<dbReference type="Proteomes" id="UP000176944">
    <property type="component" value="Chromosome"/>
</dbReference>
<reference evidence="2" key="1">
    <citation type="journal article" date="2017" name="Proc. Natl. Acad. Sci. U.S.A.">
        <title>Comparative genomics uncovers the prolific and distinctive metabolic potential of the cyanobacterial genus Moorea.</title>
        <authorList>
            <person name="Leao T."/>
            <person name="Castelao G."/>
            <person name="Korobeynikov A."/>
            <person name="Monroe E.A."/>
            <person name="Podell S."/>
            <person name="Glukhov E."/>
            <person name="Allen E.E."/>
            <person name="Gerwick W.H."/>
            <person name="Gerwick L."/>
        </authorList>
    </citation>
    <scope>NUCLEOTIDE SEQUENCE</scope>
    <source>
        <strain evidence="2">JHB</strain>
    </source>
</reference>
<evidence type="ECO:0000256" key="1">
    <source>
        <dbReference type="SAM" id="MobiDB-lite"/>
    </source>
</evidence>